<accession>A0ABS2QWU7</accession>
<evidence type="ECO:0000256" key="5">
    <source>
        <dbReference type="ARBA" id="ARBA00023136"/>
    </source>
</evidence>
<protein>
    <submittedName>
        <fullName evidence="7">Uncharacterized membrane-anchored protein YitT (DUF2179 family)</fullName>
    </submittedName>
</protein>
<dbReference type="InterPro" id="IPR003740">
    <property type="entry name" value="YitT"/>
</dbReference>
<reference evidence="7 8" key="1">
    <citation type="submission" date="2021-01" db="EMBL/GenBank/DDBJ databases">
        <title>Genomic Encyclopedia of Type Strains, Phase IV (KMG-IV): sequencing the most valuable type-strain genomes for metagenomic binning, comparative biology and taxonomic classification.</title>
        <authorList>
            <person name="Goeker M."/>
        </authorList>
    </citation>
    <scope>NUCLEOTIDE SEQUENCE [LARGE SCALE GENOMIC DNA]</scope>
    <source>
        <strain evidence="7 8">DSM 104297</strain>
    </source>
</reference>
<feature type="transmembrane region" description="Helical" evidence="6">
    <location>
        <begin position="44"/>
        <end position="65"/>
    </location>
</feature>
<evidence type="ECO:0000256" key="3">
    <source>
        <dbReference type="ARBA" id="ARBA00022692"/>
    </source>
</evidence>
<dbReference type="EMBL" id="JAFBFC010000004">
    <property type="protein sequence ID" value="MBM7703964.1"/>
    <property type="molecule type" value="Genomic_DNA"/>
</dbReference>
<evidence type="ECO:0000256" key="1">
    <source>
        <dbReference type="ARBA" id="ARBA00004651"/>
    </source>
</evidence>
<dbReference type="PANTHER" id="PTHR33545">
    <property type="entry name" value="UPF0750 MEMBRANE PROTEIN YITT-RELATED"/>
    <property type="match status" value="1"/>
</dbReference>
<gene>
    <name evidence="7" type="ORF">JOC83_002813</name>
</gene>
<keyword evidence="3 6" id="KW-0812">Transmembrane</keyword>
<organism evidence="7 8">
    <name type="scientific">Priestia iocasae</name>
    <dbReference type="NCBI Taxonomy" id="2291674"/>
    <lineage>
        <taxon>Bacteria</taxon>
        <taxon>Bacillati</taxon>
        <taxon>Bacillota</taxon>
        <taxon>Bacilli</taxon>
        <taxon>Bacillales</taxon>
        <taxon>Bacillaceae</taxon>
        <taxon>Priestia</taxon>
    </lineage>
</organism>
<dbReference type="Pfam" id="PF02588">
    <property type="entry name" value="YitT_membrane"/>
    <property type="match status" value="1"/>
</dbReference>
<feature type="transmembrane region" description="Helical" evidence="6">
    <location>
        <begin position="7"/>
        <end position="24"/>
    </location>
</feature>
<dbReference type="InterPro" id="IPR051461">
    <property type="entry name" value="UPF0750_membrane"/>
</dbReference>
<comment type="caution">
    <text evidence="7">The sequence shown here is derived from an EMBL/GenBank/DDBJ whole genome shotgun (WGS) entry which is preliminary data.</text>
</comment>
<feature type="transmembrane region" description="Helical" evidence="6">
    <location>
        <begin position="102"/>
        <end position="120"/>
    </location>
</feature>
<keyword evidence="8" id="KW-1185">Reference proteome</keyword>
<feature type="transmembrane region" description="Helical" evidence="6">
    <location>
        <begin position="153"/>
        <end position="182"/>
    </location>
</feature>
<dbReference type="PANTHER" id="PTHR33545:SF5">
    <property type="entry name" value="UPF0750 MEMBRANE PROTEIN YITT"/>
    <property type="match status" value="1"/>
</dbReference>
<keyword evidence="5 6" id="KW-0472">Membrane</keyword>
<dbReference type="RefSeq" id="WP_205187954.1">
    <property type="nucleotide sequence ID" value="NZ_JAFBFC010000004.1"/>
</dbReference>
<name>A0ABS2QWU7_9BACI</name>
<sequence>MNSTKQWLHITIGCLLVSIGVYLLNTSNLVIGGTAGMSIIMQHITNISFGVLFFIINLPFYFMAVTQIGLQFTIRSFISVSILSVLSDFLAAFVTIELPHPLVGAIAGGLFVGFGLIFLFRNGSSLGGINMLCVFLDKRFGINPGKTMLATDVIIVGSATAVFGIAQVLYSLVGIFVMSAVLGRYHKKSPIEQNNQHLEEEATYGRESQA</sequence>
<dbReference type="Proteomes" id="UP000809829">
    <property type="component" value="Unassembled WGS sequence"/>
</dbReference>
<evidence type="ECO:0000256" key="6">
    <source>
        <dbReference type="SAM" id="Phobius"/>
    </source>
</evidence>
<evidence type="ECO:0000256" key="2">
    <source>
        <dbReference type="ARBA" id="ARBA00022475"/>
    </source>
</evidence>
<evidence type="ECO:0000313" key="8">
    <source>
        <dbReference type="Proteomes" id="UP000809829"/>
    </source>
</evidence>
<feature type="transmembrane region" description="Helical" evidence="6">
    <location>
        <begin position="77"/>
        <end position="96"/>
    </location>
</feature>
<comment type="subcellular location">
    <subcellularLocation>
        <location evidence="1">Cell membrane</location>
        <topology evidence="1">Multi-pass membrane protein</topology>
    </subcellularLocation>
</comment>
<proteinExistence type="predicted"/>
<keyword evidence="4 6" id="KW-1133">Transmembrane helix</keyword>
<keyword evidence="2" id="KW-1003">Cell membrane</keyword>
<evidence type="ECO:0000313" key="7">
    <source>
        <dbReference type="EMBL" id="MBM7703964.1"/>
    </source>
</evidence>
<evidence type="ECO:0000256" key="4">
    <source>
        <dbReference type="ARBA" id="ARBA00022989"/>
    </source>
</evidence>